<reference evidence="2" key="2">
    <citation type="journal article" date="2023" name="Food Microbiol.">
        <title>Evaluation of the fermentation potential of lactic acid bacteria isolated from herbs, fruits and vegetables as starter cultures in nut-based milk alternatives.</title>
        <authorList>
            <person name="Huang W."/>
            <person name="Dong A."/>
            <person name="Pham H.T."/>
            <person name="Zhou C."/>
            <person name="Huo Z."/>
            <person name="Watjen A.P."/>
            <person name="Prakash S."/>
            <person name="Bang-Berthelsen C.H."/>
            <person name="Turner M.S."/>
        </authorList>
    </citation>
    <scope>NUCLEOTIDE SEQUENCE</scope>
    <source>
        <strain evidence="2">54</strain>
    </source>
</reference>
<dbReference type="PROSITE" id="PS50883">
    <property type="entry name" value="EAL"/>
    <property type="match status" value="1"/>
</dbReference>
<comment type="caution">
    <text evidence="2">The sequence shown here is derived from an EMBL/GenBank/DDBJ whole genome shotgun (WGS) entry which is preliminary data.</text>
</comment>
<dbReference type="Proteomes" id="UP001152598">
    <property type="component" value="Unassembled WGS sequence"/>
</dbReference>
<dbReference type="Gene3D" id="3.20.20.450">
    <property type="entry name" value="EAL domain"/>
    <property type="match status" value="1"/>
</dbReference>
<protein>
    <submittedName>
        <fullName evidence="2">EAL domain-containing protein</fullName>
    </submittedName>
</protein>
<gene>
    <name evidence="2" type="ORF">OGZ50_08720</name>
</gene>
<dbReference type="RefSeq" id="WP_187398353.1">
    <property type="nucleotide sequence ID" value="NZ_CP060580.1"/>
</dbReference>
<sequence length="240" mass="29036">MVKKQIQIKDLIFFRQEIISYPNDGEVKEYELLLRAKNDGCYIFPEELFYEIIENRKYHEIYISHICKILNNIFKRKSCIYSLNIDYQELYYPETIEFLREFKYKDNLKLELTERIPLYRDNPYEEFVPVEIIKEIFNLGYTIVFDDFLSGVNTFETLFMIEQFISRVKISALPFKKVLSQKELEKFLFSVVNTIGFLGKEIVIEGVEEEEVIQIFPAEWKQQTYLYDCPHFFDYFGDDY</sequence>
<evidence type="ECO:0000313" key="3">
    <source>
        <dbReference type="Proteomes" id="UP001152598"/>
    </source>
</evidence>
<reference evidence="2" key="1">
    <citation type="submission" date="2022-10" db="EMBL/GenBank/DDBJ databases">
        <authorList>
            <person name="Turner M.S."/>
            <person name="Huang W."/>
        </authorList>
    </citation>
    <scope>NUCLEOTIDE SEQUENCE</scope>
    <source>
        <strain evidence="2">54</strain>
    </source>
</reference>
<evidence type="ECO:0000313" key="2">
    <source>
        <dbReference type="EMBL" id="MDG4976812.1"/>
    </source>
</evidence>
<dbReference type="Pfam" id="PF00563">
    <property type="entry name" value="EAL"/>
    <property type="match status" value="1"/>
</dbReference>
<accession>A0AAP3Z1W9</accession>
<dbReference type="GeneID" id="89633513"/>
<organism evidence="2 3">
    <name type="scientific">Lactococcus lactis</name>
    <dbReference type="NCBI Taxonomy" id="1358"/>
    <lineage>
        <taxon>Bacteria</taxon>
        <taxon>Bacillati</taxon>
        <taxon>Bacillota</taxon>
        <taxon>Bacilli</taxon>
        <taxon>Lactobacillales</taxon>
        <taxon>Streptococcaceae</taxon>
        <taxon>Lactococcus</taxon>
    </lineage>
</organism>
<evidence type="ECO:0000259" key="1">
    <source>
        <dbReference type="PROSITE" id="PS50883"/>
    </source>
</evidence>
<dbReference type="SUPFAM" id="SSF141868">
    <property type="entry name" value="EAL domain-like"/>
    <property type="match status" value="1"/>
</dbReference>
<feature type="domain" description="EAL" evidence="1">
    <location>
        <begin position="1"/>
        <end position="240"/>
    </location>
</feature>
<dbReference type="EMBL" id="JAOWLV010000004">
    <property type="protein sequence ID" value="MDG4976812.1"/>
    <property type="molecule type" value="Genomic_DNA"/>
</dbReference>
<proteinExistence type="predicted"/>
<name>A0AAP3Z1W9_9LACT</name>
<dbReference type="InterPro" id="IPR001633">
    <property type="entry name" value="EAL_dom"/>
</dbReference>
<dbReference type="InterPro" id="IPR035919">
    <property type="entry name" value="EAL_sf"/>
</dbReference>
<dbReference type="AlphaFoldDB" id="A0AAP3Z1W9"/>